<dbReference type="Proteomes" id="UP001590950">
    <property type="component" value="Unassembled WGS sequence"/>
</dbReference>
<comment type="caution">
    <text evidence="3">The sequence shown here is derived from an EMBL/GenBank/DDBJ whole genome shotgun (WGS) entry which is preliminary data.</text>
</comment>
<dbReference type="SMART" id="SM00239">
    <property type="entry name" value="C2"/>
    <property type="match status" value="1"/>
</dbReference>
<protein>
    <recommendedName>
        <fullName evidence="2">C2 domain-containing protein</fullName>
    </recommendedName>
</protein>
<name>A0ABR4A562_9LECA</name>
<dbReference type="InterPro" id="IPR035892">
    <property type="entry name" value="C2_domain_sf"/>
</dbReference>
<organism evidence="3 4">
    <name type="scientific">Stereocaulon virgatum</name>
    <dbReference type="NCBI Taxonomy" id="373712"/>
    <lineage>
        <taxon>Eukaryota</taxon>
        <taxon>Fungi</taxon>
        <taxon>Dikarya</taxon>
        <taxon>Ascomycota</taxon>
        <taxon>Pezizomycotina</taxon>
        <taxon>Lecanoromycetes</taxon>
        <taxon>OSLEUM clade</taxon>
        <taxon>Lecanoromycetidae</taxon>
        <taxon>Lecanorales</taxon>
        <taxon>Lecanorineae</taxon>
        <taxon>Stereocaulaceae</taxon>
        <taxon>Stereocaulon</taxon>
    </lineage>
</organism>
<dbReference type="EMBL" id="JBEFKJ010000022">
    <property type="protein sequence ID" value="KAL2040056.1"/>
    <property type="molecule type" value="Genomic_DNA"/>
</dbReference>
<evidence type="ECO:0000259" key="2">
    <source>
        <dbReference type="PROSITE" id="PS50004"/>
    </source>
</evidence>
<keyword evidence="4" id="KW-1185">Reference proteome</keyword>
<accession>A0ABR4A562</accession>
<dbReference type="Pfam" id="PF00168">
    <property type="entry name" value="C2"/>
    <property type="match status" value="1"/>
</dbReference>
<feature type="region of interest" description="Disordered" evidence="1">
    <location>
        <begin position="485"/>
        <end position="569"/>
    </location>
</feature>
<feature type="compositionally biased region" description="Basic and acidic residues" evidence="1">
    <location>
        <begin position="518"/>
        <end position="569"/>
    </location>
</feature>
<feature type="region of interest" description="Disordered" evidence="1">
    <location>
        <begin position="1"/>
        <end position="58"/>
    </location>
</feature>
<reference evidence="3 4" key="1">
    <citation type="submission" date="2024-09" db="EMBL/GenBank/DDBJ databases">
        <title>Rethinking Asexuality: The Enigmatic Case of Functional Sexual Genes in Lepraria (Stereocaulaceae).</title>
        <authorList>
            <person name="Doellman M."/>
            <person name="Sun Y."/>
            <person name="Barcenas-Pena A."/>
            <person name="Lumbsch H.T."/>
            <person name="Grewe F."/>
        </authorList>
    </citation>
    <scope>NUCLEOTIDE SEQUENCE [LARGE SCALE GENOMIC DNA]</scope>
    <source>
        <strain evidence="3 4">Mercado 3170</strain>
    </source>
</reference>
<evidence type="ECO:0000313" key="4">
    <source>
        <dbReference type="Proteomes" id="UP001590950"/>
    </source>
</evidence>
<evidence type="ECO:0000256" key="1">
    <source>
        <dbReference type="SAM" id="MobiDB-lite"/>
    </source>
</evidence>
<dbReference type="PANTHER" id="PTHR47800:SF5">
    <property type="entry name" value="FER-1-LIKE PROTEIN 6"/>
    <property type="match status" value="1"/>
</dbReference>
<proteinExistence type="predicted"/>
<dbReference type="Gene3D" id="2.60.40.150">
    <property type="entry name" value="C2 domain"/>
    <property type="match status" value="1"/>
</dbReference>
<dbReference type="PROSITE" id="PS50004">
    <property type="entry name" value="C2"/>
    <property type="match status" value="1"/>
</dbReference>
<feature type="compositionally biased region" description="Basic and acidic residues" evidence="1">
    <location>
        <begin position="485"/>
        <end position="495"/>
    </location>
</feature>
<dbReference type="SUPFAM" id="SSF49562">
    <property type="entry name" value="C2 domain (Calcium/lipid-binding domain, CaLB)"/>
    <property type="match status" value="1"/>
</dbReference>
<dbReference type="InterPro" id="IPR000008">
    <property type="entry name" value="C2_dom"/>
</dbReference>
<feature type="domain" description="C2" evidence="2">
    <location>
        <begin position="42"/>
        <end position="177"/>
    </location>
</feature>
<dbReference type="PANTHER" id="PTHR47800">
    <property type="entry name" value="C2 DOMAIN-CONTAINING PROTEIN"/>
    <property type="match status" value="1"/>
</dbReference>
<feature type="region of interest" description="Disordered" evidence="1">
    <location>
        <begin position="413"/>
        <end position="432"/>
    </location>
</feature>
<evidence type="ECO:0000313" key="3">
    <source>
        <dbReference type="EMBL" id="KAL2040056.1"/>
    </source>
</evidence>
<feature type="compositionally biased region" description="Basic and acidic residues" evidence="1">
    <location>
        <begin position="22"/>
        <end position="46"/>
    </location>
</feature>
<gene>
    <name evidence="3" type="ORF">N7G274_006959</name>
</gene>
<feature type="compositionally biased region" description="Low complexity" evidence="1">
    <location>
        <begin position="501"/>
        <end position="511"/>
    </location>
</feature>
<sequence>MDNEKIAPQPNGHRSVGYATKFDQKAEDLKAKKDQHGKGKKEKDDSQPAGGYDDTSVPSMPPGYTVKFTFHRASQLPMADINSMSSDPYILATLFTDLPTRHKQDPAIRFRTPTIRKSCNPEWNAEWIVANVPATGFALKVRVYDEDPADHDDRLGNVHVKVDSLGQEFHGIREQSYKMKKRMGSKRAYLIRGCAAMFLRGVHMSGEVVISVEVLGKTDTDNGGHMWTLGPCNWSKHLSPMVGRLAGTKDVGKDGKTEKYSFQANQIQLAGPVPTSLYHRYVEFKPFVKGMFTATSLRGRILHHALHHQHSRIYNYDRDTVYGSFPSPSRDMTLQFLDLVHYDKGGRIFTYVLTLDGLWRFTETGKEFGIDLLSKHTMHSDVNIYIAFSGEFFIRRSKRPHNEGSDLVLEETHPPAEIEGGPPKNDPPKDPAYYTLVIDNDSGTYRPNAKVLPDLKEFMQRNLPGLDIVILDCNGDKDKMNKWKTEQRERKKVERTGVVAVQGDSGSISSSDVDDIDDQQRVAEGREKQSKKERIAGKIEEPFDKVKELRQGDRDREARETADDLGHST</sequence>